<reference evidence="2 3" key="1">
    <citation type="submission" date="2018-06" db="EMBL/GenBank/DDBJ databases">
        <title>Genome analysis of cellulolytic fungus Trichoderma lentiforme CFAM-422.</title>
        <authorList>
            <person name="Steindorff A.S."/>
            <person name="Formighieri E.F."/>
            <person name="Midorikawa G.E.O."/>
            <person name="Tamietti M.S."/>
            <person name="Ramos E.Z."/>
            <person name="Silva A.S."/>
            <person name="Bon E.P.S."/>
            <person name="Mendes T.D."/>
            <person name="Damaso M.C.T."/>
            <person name="Favaro L.C.L."/>
        </authorList>
    </citation>
    <scope>NUCLEOTIDE SEQUENCE [LARGE SCALE GENOMIC DNA]</scope>
    <source>
        <strain evidence="2 3">CFAM-422</strain>
    </source>
</reference>
<keyword evidence="3" id="KW-1185">Reference proteome</keyword>
<evidence type="ECO:0000313" key="2">
    <source>
        <dbReference type="EMBL" id="KAF3077316.1"/>
    </source>
</evidence>
<dbReference type="Proteomes" id="UP000801864">
    <property type="component" value="Unassembled WGS sequence"/>
</dbReference>
<gene>
    <name evidence="2" type="ORF">CFAM422_000707</name>
</gene>
<organism evidence="2 3">
    <name type="scientific">Trichoderma lentiforme</name>
    <dbReference type="NCBI Taxonomy" id="1567552"/>
    <lineage>
        <taxon>Eukaryota</taxon>
        <taxon>Fungi</taxon>
        <taxon>Dikarya</taxon>
        <taxon>Ascomycota</taxon>
        <taxon>Pezizomycotina</taxon>
        <taxon>Sordariomycetes</taxon>
        <taxon>Hypocreomycetidae</taxon>
        <taxon>Hypocreales</taxon>
        <taxon>Hypocreaceae</taxon>
        <taxon>Trichoderma</taxon>
    </lineage>
</organism>
<feature type="region of interest" description="Disordered" evidence="1">
    <location>
        <begin position="1"/>
        <end position="23"/>
    </location>
</feature>
<protein>
    <submittedName>
        <fullName evidence="2">Uncharacterized protein</fullName>
    </submittedName>
</protein>
<proteinExistence type="predicted"/>
<evidence type="ECO:0000256" key="1">
    <source>
        <dbReference type="SAM" id="MobiDB-lite"/>
    </source>
</evidence>
<accession>A0A9P4XNA3</accession>
<feature type="compositionally biased region" description="Basic and acidic residues" evidence="1">
    <location>
        <begin position="1"/>
        <end position="19"/>
    </location>
</feature>
<feature type="compositionally biased region" description="Basic and acidic residues" evidence="1">
    <location>
        <begin position="50"/>
        <end position="66"/>
    </location>
</feature>
<dbReference type="EMBL" id="QLNT01000001">
    <property type="protein sequence ID" value="KAF3077316.1"/>
    <property type="molecule type" value="Genomic_DNA"/>
</dbReference>
<comment type="caution">
    <text evidence="2">The sequence shown here is derived from an EMBL/GenBank/DDBJ whole genome shotgun (WGS) entry which is preliminary data.</text>
</comment>
<dbReference type="AlphaFoldDB" id="A0A9P4XNA3"/>
<evidence type="ECO:0000313" key="3">
    <source>
        <dbReference type="Proteomes" id="UP000801864"/>
    </source>
</evidence>
<sequence>MIENKKTSENGLPERKPSRLESAALSHHFPPLILAALLLSPPTWQPSESTRARDSPARSERMRRTVVDGQWRKSKRKKAGEAAPKKSLQGRSRVEARHMGWSGLLIRPLAGDTMGSTRHFSR</sequence>
<name>A0A9P4XNA3_9HYPO</name>
<feature type="region of interest" description="Disordered" evidence="1">
    <location>
        <begin position="43"/>
        <end position="94"/>
    </location>
</feature>